<comment type="caution">
    <text evidence="13">The sequence shown here is derived from an EMBL/GenBank/DDBJ whole genome shotgun (WGS) entry which is preliminary data.</text>
</comment>
<dbReference type="GO" id="GO:0031143">
    <property type="term" value="C:pseudopodium"/>
    <property type="evidence" value="ECO:0007669"/>
    <property type="project" value="UniProtKB-SubCell"/>
</dbReference>
<dbReference type="Proteomes" id="UP001353858">
    <property type="component" value="Unassembled WGS sequence"/>
</dbReference>
<comment type="function">
    <text evidence="10">Probable phosphatase which plays a redundant role with gsp-4 in spermatogenesis by regulating sister chromatid segregation during meiosis. In addition, involved in sperm motility by controlling the dynamic disassembly of major sperm proteins (MSP) in the spermatozoan pseudopodium.</text>
</comment>
<dbReference type="GO" id="GO:0007060">
    <property type="term" value="P:male meiosis chromosome segregation"/>
    <property type="evidence" value="ECO:0007669"/>
    <property type="project" value="UniProtKB-ARBA"/>
</dbReference>
<proteinExistence type="inferred from homology"/>
<comment type="catalytic activity">
    <reaction evidence="9 11">
        <text>O-phospho-L-threonyl-[protein] + H2O = L-threonyl-[protein] + phosphate</text>
        <dbReference type="Rhea" id="RHEA:47004"/>
        <dbReference type="Rhea" id="RHEA-COMP:11060"/>
        <dbReference type="Rhea" id="RHEA-COMP:11605"/>
        <dbReference type="ChEBI" id="CHEBI:15377"/>
        <dbReference type="ChEBI" id="CHEBI:30013"/>
        <dbReference type="ChEBI" id="CHEBI:43474"/>
        <dbReference type="ChEBI" id="CHEBI:61977"/>
        <dbReference type="EC" id="3.1.3.16"/>
    </reaction>
</comment>
<dbReference type="GO" id="GO:0046872">
    <property type="term" value="F:metal ion binding"/>
    <property type="evidence" value="ECO:0007669"/>
    <property type="project" value="UniProtKB-KW"/>
</dbReference>
<evidence type="ECO:0000256" key="1">
    <source>
        <dbReference type="ARBA" id="ARBA00001936"/>
    </source>
</evidence>
<evidence type="ECO:0000256" key="6">
    <source>
        <dbReference type="ARBA" id="ARBA00023211"/>
    </source>
</evidence>
<dbReference type="GO" id="GO:0005634">
    <property type="term" value="C:nucleus"/>
    <property type="evidence" value="ECO:0007669"/>
    <property type="project" value="TreeGrafter"/>
</dbReference>
<name>A0AAN7PYV9_9COLE</name>
<evidence type="ECO:0000256" key="7">
    <source>
        <dbReference type="ARBA" id="ARBA00037818"/>
    </source>
</evidence>
<dbReference type="GO" id="GO:0097723">
    <property type="term" value="P:amoeboid sperm motility"/>
    <property type="evidence" value="ECO:0007669"/>
    <property type="project" value="UniProtKB-ARBA"/>
</dbReference>
<gene>
    <name evidence="13" type="ORF">RN001_014854</name>
</gene>
<organism evidence="13 14">
    <name type="scientific">Aquatica leii</name>
    <dbReference type="NCBI Taxonomy" id="1421715"/>
    <lineage>
        <taxon>Eukaryota</taxon>
        <taxon>Metazoa</taxon>
        <taxon>Ecdysozoa</taxon>
        <taxon>Arthropoda</taxon>
        <taxon>Hexapoda</taxon>
        <taxon>Insecta</taxon>
        <taxon>Pterygota</taxon>
        <taxon>Neoptera</taxon>
        <taxon>Endopterygota</taxon>
        <taxon>Coleoptera</taxon>
        <taxon>Polyphaga</taxon>
        <taxon>Elateriformia</taxon>
        <taxon>Elateroidea</taxon>
        <taxon>Lampyridae</taxon>
        <taxon>Luciolinae</taxon>
        <taxon>Aquatica</taxon>
    </lineage>
</organism>
<dbReference type="FunFam" id="3.60.21.10:FF:000026">
    <property type="entry name" value="Serine/threonine-protein phosphatase"/>
    <property type="match status" value="1"/>
</dbReference>
<evidence type="ECO:0000259" key="12">
    <source>
        <dbReference type="PROSITE" id="PS00125"/>
    </source>
</evidence>
<evidence type="ECO:0000256" key="9">
    <source>
        <dbReference type="ARBA" id="ARBA00048336"/>
    </source>
</evidence>
<dbReference type="InterPro" id="IPR004843">
    <property type="entry name" value="Calcineurin-like_PHP"/>
</dbReference>
<evidence type="ECO:0000256" key="3">
    <source>
        <dbReference type="ARBA" id="ARBA00022723"/>
    </source>
</evidence>
<evidence type="ECO:0000256" key="10">
    <source>
        <dbReference type="ARBA" id="ARBA00054219"/>
    </source>
</evidence>
<keyword evidence="3" id="KW-0479">Metal-binding</keyword>
<dbReference type="InterPro" id="IPR029052">
    <property type="entry name" value="Metallo-depent_PP-like"/>
</dbReference>
<dbReference type="Pfam" id="PF16891">
    <property type="entry name" value="STPPase_N"/>
    <property type="match status" value="1"/>
</dbReference>
<dbReference type="InterPro" id="IPR050341">
    <property type="entry name" value="PP1_catalytic_subunit"/>
</dbReference>
<dbReference type="EC" id="3.1.3.16" evidence="11"/>
<dbReference type="AlphaFoldDB" id="A0AAN7PYV9"/>
<evidence type="ECO:0000256" key="8">
    <source>
        <dbReference type="ARBA" id="ARBA00047761"/>
    </source>
</evidence>
<accession>A0AAN7PYV9</accession>
<reference evidence="14" key="1">
    <citation type="submission" date="2023-01" db="EMBL/GenBank/DDBJ databases">
        <title>Key to firefly adult light organ development and bioluminescence: homeobox transcription factors regulate luciferase expression and transportation to peroxisome.</title>
        <authorList>
            <person name="Fu X."/>
        </authorList>
    </citation>
    <scope>NUCLEOTIDE SEQUENCE [LARGE SCALE GENOMIC DNA]</scope>
</reference>
<dbReference type="InterPro" id="IPR006186">
    <property type="entry name" value="Ser/Thr-sp_prot-phosphatase"/>
</dbReference>
<comment type="catalytic activity">
    <reaction evidence="8">
        <text>O-phospho-L-seryl-[protein] + H2O = L-seryl-[protein] + phosphate</text>
        <dbReference type="Rhea" id="RHEA:20629"/>
        <dbReference type="Rhea" id="RHEA-COMP:9863"/>
        <dbReference type="Rhea" id="RHEA-COMP:11604"/>
        <dbReference type="ChEBI" id="CHEBI:15377"/>
        <dbReference type="ChEBI" id="CHEBI:29999"/>
        <dbReference type="ChEBI" id="CHEBI:43474"/>
        <dbReference type="ChEBI" id="CHEBI:83421"/>
        <dbReference type="EC" id="3.1.3.16"/>
    </reaction>
</comment>
<dbReference type="InterPro" id="IPR031675">
    <property type="entry name" value="STPPase_N"/>
</dbReference>
<dbReference type="PRINTS" id="PR00114">
    <property type="entry name" value="STPHPHTASE"/>
</dbReference>
<keyword evidence="4 11" id="KW-0378">Hydrolase</keyword>
<evidence type="ECO:0000256" key="11">
    <source>
        <dbReference type="RuleBase" id="RU004273"/>
    </source>
</evidence>
<keyword evidence="6" id="KW-0464">Manganese</keyword>
<dbReference type="GO" id="GO:0018991">
    <property type="term" value="P:egg-laying behavior"/>
    <property type="evidence" value="ECO:0007669"/>
    <property type="project" value="UniProtKB-ARBA"/>
</dbReference>
<protein>
    <recommendedName>
        <fullName evidence="11">Serine/threonine-protein phosphatase</fullName>
        <ecNumber evidence="11">3.1.3.16</ecNumber>
    </recommendedName>
</protein>
<dbReference type="GO" id="GO:0004722">
    <property type="term" value="F:protein serine/threonine phosphatase activity"/>
    <property type="evidence" value="ECO:0007669"/>
    <property type="project" value="UniProtKB-EC"/>
</dbReference>
<keyword evidence="14" id="KW-1185">Reference proteome</keyword>
<dbReference type="GO" id="GO:0005737">
    <property type="term" value="C:cytoplasm"/>
    <property type="evidence" value="ECO:0007669"/>
    <property type="project" value="TreeGrafter"/>
</dbReference>
<comment type="subcellular location">
    <subcellularLocation>
        <location evidence="7">Cell projection</location>
        <location evidence="7">Pseudopodium</location>
    </subcellularLocation>
</comment>
<feature type="domain" description="Serine/threonine specific protein phosphatases" evidence="12">
    <location>
        <begin position="117"/>
        <end position="122"/>
    </location>
</feature>
<comment type="similarity">
    <text evidence="2 11">Belongs to the PPP phosphatase family.</text>
</comment>
<dbReference type="SMART" id="SM00156">
    <property type="entry name" value="PP2Ac"/>
    <property type="match status" value="1"/>
</dbReference>
<comment type="cofactor">
    <cofactor evidence="1">
        <name>Mn(2+)</name>
        <dbReference type="ChEBI" id="CHEBI:29035"/>
    </cofactor>
</comment>
<evidence type="ECO:0000256" key="5">
    <source>
        <dbReference type="ARBA" id="ARBA00022912"/>
    </source>
</evidence>
<dbReference type="Gene3D" id="3.60.21.10">
    <property type="match status" value="1"/>
</dbReference>
<dbReference type="Pfam" id="PF00149">
    <property type="entry name" value="Metallophos"/>
    <property type="match status" value="1"/>
</dbReference>
<keyword evidence="5" id="KW-0904">Protein phosphatase</keyword>
<evidence type="ECO:0000313" key="13">
    <source>
        <dbReference type="EMBL" id="KAK4872825.1"/>
    </source>
</evidence>
<evidence type="ECO:0000256" key="2">
    <source>
        <dbReference type="ARBA" id="ARBA00008294"/>
    </source>
</evidence>
<dbReference type="EMBL" id="JARPUR010000007">
    <property type="protein sequence ID" value="KAK4872825.1"/>
    <property type="molecule type" value="Genomic_DNA"/>
</dbReference>
<evidence type="ECO:0000256" key="4">
    <source>
        <dbReference type="ARBA" id="ARBA00022801"/>
    </source>
</evidence>
<dbReference type="PROSITE" id="PS00125">
    <property type="entry name" value="SER_THR_PHOSPHATASE"/>
    <property type="match status" value="1"/>
</dbReference>
<sequence length="297" mass="34162">MCTRKLDSIIAHLLWCSTRSAFDFNLSENEIQGLCFKSIKVLLEQPMLLKIDAPVIICGDIHGHFYELATIFKKEGYPPQENYLFLGDYVDRGKRSIETACLLLAYKVKYPNNFYVLRGNHECAQINRDYGFYDECVERYSAKLWKVFNHCFNCLPVAAIVSEKIFCCHGGLSPHLEDLDQISNLKRPTKVPRKGLLCDLLWSDPNKDITGWTNSHRGVSFMFGEDVVHEFLHKHNLKLICRAHEVAYSGYKFFANRKLVTVFSVPDYCGGKNDGAVMFVDNYLVCTFRILKKGKRS</sequence>
<dbReference type="PANTHER" id="PTHR11668">
    <property type="entry name" value="SERINE/THREONINE PROTEIN PHOSPHATASE"/>
    <property type="match status" value="1"/>
</dbReference>
<dbReference type="PANTHER" id="PTHR11668:SF300">
    <property type="entry name" value="SERINE_THREONINE-PROTEIN PHOSPHATASE"/>
    <property type="match status" value="1"/>
</dbReference>
<dbReference type="SUPFAM" id="SSF56300">
    <property type="entry name" value="Metallo-dependent phosphatases"/>
    <property type="match status" value="1"/>
</dbReference>
<evidence type="ECO:0000313" key="14">
    <source>
        <dbReference type="Proteomes" id="UP001353858"/>
    </source>
</evidence>
<dbReference type="GO" id="GO:0031272">
    <property type="term" value="P:regulation of pseudopodium assembly"/>
    <property type="evidence" value="ECO:0007669"/>
    <property type="project" value="UniProtKB-ARBA"/>
</dbReference>